<name>A0A517NWX2_9BACT</name>
<evidence type="ECO:0008006" key="9">
    <source>
        <dbReference type="Google" id="ProtNLM"/>
    </source>
</evidence>
<protein>
    <recommendedName>
        <fullName evidence="9">Planctomycete cytochrome C</fullName>
    </recommendedName>
</protein>
<gene>
    <name evidence="7" type="ORF">K239x_36370</name>
</gene>
<dbReference type="Pfam" id="PF07624">
    <property type="entry name" value="PSD2"/>
    <property type="match status" value="1"/>
</dbReference>
<feature type="chain" id="PRO_5021991527" description="Planctomycete cytochrome C" evidence="1">
    <location>
        <begin position="24"/>
        <end position="696"/>
    </location>
</feature>
<dbReference type="InterPro" id="IPR013036">
    <property type="entry name" value="DUF1587"/>
</dbReference>
<evidence type="ECO:0000313" key="8">
    <source>
        <dbReference type="Proteomes" id="UP000319817"/>
    </source>
</evidence>
<dbReference type="RefSeq" id="WP_145419437.1">
    <property type="nucleotide sequence ID" value="NZ_CP036526.1"/>
</dbReference>
<organism evidence="7 8">
    <name type="scientific">Stieleria marina</name>
    <dbReference type="NCBI Taxonomy" id="1930275"/>
    <lineage>
        <taxon>Bacteria</taxon>
        <taxon>Pseudomonadati</taxon>
        <taxon>Planctomycetota</taxon>
        <taxon>Planctomycetia</taxon>
        <taxon>Pirellulales</taxon>
        <taxon>Pirellulaceae</taxon>
        <taxon>Stieleria</taxon>
    </lineage>
</organism>
<evidence type="ECO:0000256" key="1">
    <source>
        <dbReference type="SAM" id="SignalP"/>
    </source>
</evidence>
<feature type="signal peptide" evidence="1">
    <location>
        <begin position="1"/>
        <end position="23"/>
    </location>
</feature>
<accession>A0A517NWX2</accession>
<feature type="domain" description="DUF1592" evidence="5">
    <location>
        <begin position="340"/>
        <end position="468"/>
    </location>
</feature>
<feature type="domain" description="DUF1585" evidence="2">
    <location>
        <begin position="616"/>
        <end position="687"/>
    </location>
</feature>
<dbReference type="Pfam" id="PF07637">
    <property type="entry name" value="PSD5"/>
    <property type="match status" value="1"/>
</dbReference>
<feature type="domain" description="DUF1587" evidence="3">
    <location>
        <begin position="191"/>
        <end position="230"/>
    </location>
</feature>
<dbReference type="EMBL" id="CP036526">
    <property type="protein sequence ID" value="QDT11637.1"/>
    <property type="molecule type" value="Genomic_DNA"/>
</dbReference>
<evidence type="ECO:0000259" key="5">
    <source>
        <dbReference type="Pfam" id="PF07631"/>
    </source>
</evidence>
<feature type="domain" description="DUF1588" evidence="4">
    <location>
        <begin position="501"/>
        <end position="599"/>
    </location>
</feature>
<evidence type="ECO:0000313" key="7">
    <source>
        <dbReference type="EMBL" id="QDT11637.1"/>
    </source>
</evidence>
<dbReference type="Pfam" id="PF07627">
    <property type="entry name" value="PSCyt3"/>
    <property type="match status" value="1"/>
</dbReference>
<dbReference type="Proteomes" id="UP000319817">
    <property type="component" value="Chromosome"/>
</dbReference>
<dbReference type="OrthoDB" id="175242at2"/>
<evidence type="ECO:0000259" key="4">
    <source>
        <dbReference type="Pfam" id="PF07627"/>
    </source>
</evidence>
<dbReference type="PROSITE" id="PS51257">
    <property type="entry name" value="PROKAR_LIPOPROTEIN"/>
    <property type="match status" value="1"/>
</dbReference>
<dbReference type="InterPro" id="IPR013043">
    <property type="entry name" value="DUF1595"/>
</dbReference>
<evidence type="ECO:0000259" key="6">
    <source>
        <dbReference type="Pfam" id="PF07637"/>
    </source>
</evidence>
<dbReference type="InterPro" id="IPR011478">
    <property type="entry name" value="DUF1585"/>
</dbReference>
<sequence precursor="true">MWNVLRQFFLAVFVAAFSCFNFASLAAAESEFDTVVAPLLKLHCGKCHAADGEGDVDLLALRKEHLASQSELISSVVDALDFREMPPEDEPAMDDQVREDLIKRLKSILRQSHGGQAVYPHTPIRRMNRFQYNNAVMDLFDLHCIVFTLPERMMREHNGYFRPSTGQMADVVSVGNRPLGKSQLIEPRLAGVAAFPQDLRAEHGFDNRGDHLSLSPLLMESFLKLGQSITQSPDFTVRRVGVWKTFFAPPPARTNLAVAARDRLRPFLTRAFRQPIDDKTLVRYAAFVDRQLHAGVTFTDAMKMAAAATIASPRFLYLFDQGQSPAVDGLGSKQPTVRIKDRELASRLSFFLWGSLPDDELMELAAADQLHKPDVLDAQLDRMLTDRKLKRFCDSFPSQWLQLERLISSVPDPKTYPEFYFSKYRDSMHMMLEPLLLFETILIENLPVTQLIDSDFSYRSARLENAYGDLSSASPSGKRKPGGQVMALKFNRVDLKDRRTGGVITNAAVMTMTSGPERTQPITRGAWLATVVFNNPPEPPPADVPALDEKPAEGEDHLTLRERLALHRERADCKGCHEQIDPLGFALENYDAIGKWRDKYDNDRKVDMQGTLLRKHDFADVAEFKDAILVERDRFTRGLAGHLLSFALARELGAADQSALDKIADATAADDYRIQTLIKQVVLSEPFQSKTIEVEQ</sequence>
<dbReference type="InterPro" id="IPR013039">
    <property type="entry name" value="DUF1588"/>
</dbReference>
<dbReference type="Pfam" id="PF07626">
    <property type="entry name" value="PSD3"/>
    <property type="match status" value="1"/>
</dbReference>
<evidence type="ECO:0000259" key="2">
    <source>
        <dbReference type="Pfam" id="PF07624"/>
    </source>
</evidence>
<reference evidence="7 8" key="1">
    <citation type="submission" date="2019-02" db="EMBL/GenBank/DDBJ databases">
        <title>Deep-cultivation of Planctomycetes and their phenomic and genomic characterization uncovers novel biology.</title>
        <authorList>
            <person name="Wiegand S."/>
            <person name="Jogler M."/>
            <person name="Boedeker C."/>
            <person name="Pinto D."/>
            <person name="Vollmers J."/>
            <person name="Rivas-Marin E."/>
            <person name="Kohn T."/>
            <person name="Peeters S.H."/>
            <person name="Heuer A."/>
            <person name="Rast P."/>
            <person name="Oberbeckmann S."/>
            <person name="Bunk B."/>
            <person name="Jeske O."/>
            <person name="Meyerdierks A."/>
            <person name="Storesund J.E."/>
            <person name="Kallscheuer N."/>
            <person name="Luecker S."/>
            <person name="Lage O.M."/>
            <person name="Pohl T."/>
            <person name="Merkel B.J."/>
            <person name="Hornburger P."/>
            <person name="Mueller R.-W."/>
            <person name="Bruemmer F."/>
            <person name="Labrenz M."/>
            <person name="Spormann A.M."/>
            <person name="Op den Camp H."/>
            <person name="Overmann J."/>
            <person name="Amann R."/>
            <person name="Jetten M.S.M."/>
            <person name="Mascher T."/>
            <person name="Medema M.H."/>
            <person name="Devos D.P."/>
            <person name="Kaster A.-K."/>
            <person name="Ovreas L."/>
            <person name="Rohde M."/>
            <person name="Galperin M.Y."/>
            <person name="Jogler C."/>
        </authorList>
    </citation>
    <scope>NUCLEOTIDE SEQUENCE [LARGE SCALE GENOMIC DNA]</scope>
    <source>
        <strain evidence="7 8">K23_9</strain>
    </source>
</reference>
<evidence type="ECO:0000259" key="3">
    <source>
        <dbReference type="Pfam" id="PF07626"/>
    </source>
</evidence>
<dbReference type="InterPro" id="IPR013042">
    <property type="entry name" value="DUF1592"/>
</dbReference>
<feature type="domain" description="DUF1595" evidence="6">
    <location>
        <begin position="260"/>
        <end position="319"/>
    </location>
</feature>
<keyword evidence="1" id="KW-0732">Signal</keyword>
<keyword evidence="8" id="KW-1185">Reference proteome</keyword>
<dbReference type="AlphaFoldDB" id="A0A517NWX2"/>
<dbReference type="Pfam" id="PF07631">
    <property type="entry name" value="PSD4"/>
    <property type="match status" value="1"/>
</dbReference>
<proteinExistence type="predicted"/>